<proteinExistence type="inferred from homology"/>
<dbReference type="PANTHER" id="PTHR43899:SF13">
    <property type="entry name" value="RH59310P"/>
    <property type="match status" value="1"/>
</dbReference>
<dbReference type="InterPro" id="IPR051019">
    <property type="entry name" value="VLCFA-Steroid_DH"/>
</dbReference>
<dbReference type="GO" id="GO:0005783">
    <property type="term" value="C:endoplasmic reticulum"/>
    <property type="evidence" value="ECO:0007669"/>
    <property type="project" value="UniProtKB-SubCell"/>
</dbReference>
<evidence type="ECO:0000256" key="4">
    <source>
        <dbReference type="SAM" id="Phobius"/>
    </source>
</evidence>
<organism evidence="5 6">
    <name type="scientific">Tetrahymena thermophila (strain SB210)</name>
    <dbReference type="NCBI Taxonomy" id="312017"/>
    <lineage>
        <taxon>Eukaryota</taxon>
        <taxon>Sar</taxon>
        <taxon>Alveolata</taxon>
        <taxon>Ciliophora</taxon>
        <taxon>Intramacronucleata</taxon>
        <taxon>Oligohymenophorea</taxon>
        <taxon>Hymenostomatida</taxon>
        <taxon>Tetrahymenina</taxon>
        <taxon>Tetrahymenidae</taxon>
        <taxon>Tetrahymena</taxon>
    </lineage>
</organism>
<dbReference type="KEGG" id="tet:TTHERM_00463910"/>
<keyword evidence="4" id="KW-0812">Transmembrane</keyword>
<keyword evidence="3" id="KW-0560">Oxidoreductase</keyword>
<keyword evidence="4" id="KW-1133">Transmembrane helix</keyword>
<dbReference type="PROSITE" id="PS00061">
    <property type="entry name" value="ADH_SHORT"/>
    <property type="match status" value="1"/>
</dbReference>
<accession>Q23PP2</accession>
<evidence type="ECO:0000313" key="6">
    <source>
        <dbReference type="Proteomes" id="UP000009168"/>
    </source>
</evidence>
<gene>
    <name evidence="5" type="ORF">TTHERM_00463910</name>
</gene>
<dbReference type="Gene3D" id="3.40.50.720">
    <property type="entry name" value="NAD(P)-binding Rossmann-like Domain"/>
    <property type="match status" value="1"/>
</dbReference>
<dbReference type="HOGENOM" id="CLU_010194_38_3_1"/>
<dbReference type="GO" id="GO:0016491">
    <property type="term" value="F:oxidoreductase activity"/>
    <property type="evidence" value="ECO:0007669"/>
    <property type="project" value="UniProtKB-KW"/>
</dbReference>
<evidence type="ECO:0000256" key="2">
    <source>
        <dbReference type="ARBA" id="ARBA00006484"/>
    </source>
</evidence>
<dbReference type="OMA" id="WTHALLW"/>
<dbReference type="InterPro" id="IPR002347">
    <property type="entry name" value="SDR_fam"/>
</dbReference>
<comment type="similarity">
    <text evidence="2">Belongs to the short-chain dehydrogenases/reductases (SDR) family.</text>
</comment>
<dbReference type="STRING" id="312017.Q23PP2"/>
<dbReference type="PRINTS" id="PR00081">
    <property type="entry name" value="GDHRDH"/>
</dbReference>
<evidence type="ECO:0000256" key="1">
    <source>
        <dbReference type="ARBA" id="ARBA00004240"/>
    </source>
</evidence>
<dbReference type="InterPro" id="IPR036291">
    <property type="entry name" value="NAD(P)-bd_dom_sf"/>
</dbReference>
<dbReference type="RefSeq" id="XP_001018888.1">
    <property type="nucleotide sequence ID" value="XM_001018888.3"/>
</dbReference>
<feature type="transmembrane region" description="Helical" evidence="4">
    <location>
        <begin position="7"/>
        <end position="28"/>
    </location>
</feature>
<dbReference type="OrthoDB" id="418498at2759"/>
<keyword evidence="4" id="KW-0472">Membrane</keyword>
<dbReference type="SUPFAM" id="SSF51735">
    <property type="entry name" value="NAD(P)-binding Rossmann-fold domains"/>
    <property type="match status" value="1"/>
</dbReference>
<protein>
    <submittedName>
        <fullName evidence="5">Oxidoreductase, short chain dehydrogenase/reductase family protein</fullName>
    </submittedName>
</protein>
<dbReference type="GeneID" id="7846719"/>
<dbReference type="Pfam" id="PF00106">
    <property type="entry name" value="adh_short"/>
    <property type="match status" value="1"/>
</dbReference>
<keyword evidence="6" id="KW-1185">Reference proteome</keyword>
<dbReference type="eggNOG" id="KOG1014">
    <property type="taxonomic scope" value="Eukaryota"/>
</dbReference>
<dbReference type="PIRSF" id="PIRSF000126">
    <property type="entry name" value="11-beta-HSD1"/>
    <property type="match status" value="1"/>
</dbReference>
<reference evidence="6" key="1">
    <citation type="journal article" date="2006" name="PLoS Biol.">
        <title>Macronuclear genome sequence of the ciliate Tetrahymena thermophila, a model eukaryote.</title>
        <authorList>
            <person name="Eisen J.A."/>
            <person name="Coyne R.S."/>
            <person name="Wu M."/>
            <person name="Wu D."/>
            <person name="Thiagarajan M."/>
            <person name="Wortman J.R."/>
            <person name="Badger J.H."/>
            <person name="Ren Q."/>
            <person name="Amedeo P."/>
            <person name="Jones K.M."/>
            <person name="Tallon L.J."/>
            <person name="Delcher A.L."/>
            <person name="Salzberg S.L."/>
            <person name="Silva J.C."/>
            <person name="Haas B.J."/>
            <person name="Majoros W.H."/>
            <person name="Farzad M."/>
            <person name="Carlton J.M."/>
            <person name="Smith R.K. Jr."/>
            <person name="Garg J."/>
            <person name="Pearlman R.E."/>
            <person name="Karrer K.M."/>
            <person name="Sun L."/>
            <person name="Manning G."/>
            <person name="Elde N.C."/>
            <person name="Turkewitz A.P."/>
            <person name="Asai D.J."/>
            <person name="Wilkes D.E."/>
            <person name="Wang Y."/>
            <person name="Cai H."/>
            <person name="Collins K."/>
            <person name="Stewart B.A."/>
            <person name="Lee S.R."/>
            <person name="Wilamowska K."/>
            <person name="Weinberg Z."/>
            <person name="Ruzzo W.L."/>
            <person name="Wloga D."/>
            <person name="Gaertig J."/>
            <person name="Frankel J."/>
            <person name="Tsao C.-C."/>
            <person name="Gorovsky M.A."/>
            <person name="Keeling P.J."/>
            <person name="Waller R.F."/>
            <person name="Patron N.J."/>
            <person name="Cherry J.M."/>
            <person name="Stover N.A."/>
            <person name="Krieger C.J."/>
            <person name="del Toro C."/>
            <person name="Ryder H.F."/>
            <person name="Williamson S.C."/>
            <person name="Barbeau R.A."/>
            <person name="Hamilton E.P."/>
            <person name="Orias E."/>
        </authorList>
    </citation>
    <scope>NUCLEOTIDE SEQUENCE [LARGE SCALE GENOMIC DNA]</scope>
    <source>
        <strain evidence="6">SB210</strain>
    </source>
</reference>
<name>Q23PP2_TETTS</name>
<dbReference type="AlphaFoldDB" id="Q23PP2"/>
<dbReference type="PANTHER" id="PTHR43899">
    <property type="entry name" value="RH59310P"/>
    <property type="match status" value="1"/>
</dbReference>
<sequence length="322" mass="36522">MNNILKTGYLILSILGAIWVLQILFQFFRIIYVHFRNLSTVLQKYKNDDTVKGNYAVITGSTDGIGKGYAQVLAKEGFNILQISRNPTKLQNVESELTKINPNIRVRNIIMDFEKPDYKMVEQQLKQYQISLLINNVGTGEGGNFEEMADEYNESLINLNIRSIIYLTQIVVRNYNKNTQKNRLGIINLSSFCGTLPQGFGSFYSATKAFDDFLSRSLSQEYSKKQIDVLSLRSLVVDTPLINKGSKQNNKLSKIGAINPIQAAEGALKWLGVASYSNGHISHSLQSFFVYNFIPQKLFLPIFAEQSRVFYQNVNEGHKKSM</sequence>
<dbReference type="Proteomes" id="UP000009168">
    <property type="component" value="Unassembled WGS sequence"/>
</dbReference>
<comment type="subcellular location">
    <subcellularLocation>
        <location evidence="1">Endoplasmic reticulum</location>
    </subcellularLocation>
</comment>
<dbReference type="InParanoid" id="Q23PP2"/>
<dbReference type="InterPro" id="IPR020904">
    <property type="entry name" value="Sc_DH/Rdtase_CS"/>
</dbReference>
<evidence type="ECO:0000256" key="3">
    <source>
        <dbReference type="ARBA" id="ARBA00023002"/>
    </source>
</evidence>
<evidence type="ECO:0000313" key="5">
    <source>
        <dbReference type="EMBL" id="EAR98643.1"/>
    </source>
</evidence>
<dbReference type="EMBL" id="GG662650">
    <property type="protein sequence ID" value="EAR98643.1"/>
    <property type="molecule type" value="Genomic_DNA"/>
</dbReference>